<dbReference type="InterPro" id="IPR006170">
    <property type="entry name" value="PBP/GOBP"/>
</dbReference>
<sequence>MDSLLRSEEELRKLLKLLDEAQYKCLEKYAPKEDDEVPSTFTAIILDSVIMDIKCFVHCVFEEAGLMDGTQLNTTLFDDWLLFEASMEDKQFLDISSMRKCVEDVADDDDKCGKAFDYYMCLGTQFFDKYLGINLEK</sequence>
<dbReference type="EMBL" id="AP028920">
    <property type="protein sequence ID" value="BET00837.1"/>
    <property type="molecule type" value="Genomic_DNA"/>
</dbReference>
<gene>
    <name evidence="1" type="ORF">NTJ_13653</name>
</gene>
<protein>
    <submittedName>
        <fullName evidence="1">Uncharacterized protein</fullName>
    </submittedName>
</protein>
<organism evidence="1 2">
    <name type="scientific">Nesidiocoris tenuis</name>
    <dbReference type="NCBI Taxonomy" id="355587"/>
    <lineage>
        <taxon>Eukaryota</taxon>
        <taxon>Metazoa</taxon>
        <taxon>Ecdysozoa</taxon>
        <taxon>Arthropoda</taxon>
        <taxon>Hexapoda</taxon>
        <taxon>Insecta</taxon>
        <taxon>Pterygota</taxon>
        <taxon>Neoptera</taxon>
        <taxon>Paraneoptera</taxon>
        <taxon>Hemiptera</taxon>
        <taxon>Heteroptera</taxon>
        <taxon>Panheteroptera</taxon>
        <taxon>Cimicomorpha</taxon>
        <taxon>Miridae</taxon>
        <taxon>Dicyphina</taxon>
        <taxon>Nesidiocoris</taxon>
    </lineage>
</organism>
<dbReference type="SUPFAM" id="SSF47565">
    <property type="entry name" value="Insect pheromone/odorant-binding proteins"/>
    <property type="match status" value="1"/>
</dbReference>
<reference evidence="1 2" key="1">
    <citation type="submission" date="2023-09" db="EMBL/GenBank/DDBJ databases">
        <title>Nesidiocoris tenuis whole genome shotgun sequence.</title>
        <authorList>
            <person name="Shibata T."/>
            <person name="Shimoda M."/>
            <person name="Kobayashi T."/>
            <person name="Uehara T."/>
        </authorList>
    </citation>
    <scope>NUCLEOTIDE SEQUENCE [LARGE SCALE GENOMIC DNA]</scope>
    <source>
        <strain evidence="1 2">Japan</strain>
    </source>
</reference>
<name>A0ABN7B8Y1_9HEMI</name>
<dbReference type="Pfam" id="PF01395">
    <property type="entry name" value="PBP_GOBP"/>
    <property type="match status" value="1"/>
</dbReference>
<evidence type="ECO:0000313" key="2">
    <source>
        <dbReference type="Proteomes" id="UP001307889"/>
    </source>
</evidence>
<dbReference type="Gene3D" id="1.10.238.20">
    <property type="entry name" value="Pheromone/general odorant binding protein domain"/>
    <property type="match status" value="1"/>
</dbReference>
<dbReference type="InterPro" id="IPR036728">
    <property type="entry name" value="PBP_GOBP_sf"/>
</dbReference>
<dbReference type="CDD" id="cd23992">
    <property type="entry name" value="PBP_GOBP"/>
    <property type="match status" value="1"/>
</dbReference>
<keyword evidence="2" id="KW-1185">Reference proteome</keyword>
<evidence type="ECO:0000313" key="1">
    <source>
        <dbReference type="EMBL" id="BET00837.1"/>
    </source>
</evidence>
<accession>A0ABN7B8Y1</accession>
<proteinExistence type="predicted"/>
<dbReference type="Proteomes" id="UP001307889">
    <property type="component" value="Chromosome 12"/>
</dbReference>